<evidence type="ECO:0000313" key="1">
    <source>
        <dbReference type="EMBL" id="KAK9881043.1"/>
    </source>
</evidence>
<accession>A0AAW1UKK6</accession>
<reference evidence="1 2" key="1">
    <citation type="submission" date="2023-03" db="EMBL/GenBank/DDBJ databases">
        <title>Genome insight into feeding habits of ladybird beetles.</title>
        <authorList>
            <person name="Li H.-S."/>
            <person name="Huang Y.-H."/>
            <person name="Pang H."/>
        </authorList>
    </citation>
    <scope>NUCLEOTIDE SEQUENCE [LARGE SCALE GENOMIC DNA]</scope>
    <source>
        <strain evidence="1">SYSU_2023b</strain>
        <tissue evidence="1">Whole body</tissue>
    </source>
</reference>
<sequence>MHTHHSGPGKVIWEGRLPEELKTKGRGNGGVSLFTFRNRRVRPRFHSRTTMTDGGVVSPASVYFHGCSTTSMITTPTLANIRNGASVVVGDS</sequence>
<evidence type="ECO:0000313" key="2">
    <source>
        <dbReference type="Proteomes" id="UP001431783"/>
    </source>
</evidence>
<dbReference type="Proteomes" id="UP001431783">
    <property type="component" value="Unassembled WGS sequence"/>
</dbReference>
<protein>
    <submittedName>
        <fullName evidence="1">Uncharacterized protein</fullName>
    </submittedName>
</protein>
<keyword evidence="2" id="KW-1185">Reference proteome</keyword>
<proteinExistence type="predicted"/>
<comment type="caution">
    <text evidence="1">The sequence shown here is derived from an EMBL/GenBank/DDBJ whole genome shotgun (WGS) entry which is preliminary data.</text>
</comment>
<organism evidence="1 2">
    <name type="scientific">Henosepilachna vigintioctopunctata</name>
    <dbReference type="NCBI Taxonomy" id="420089"/>
    <lineage>
        <taxon>Eukaryota</taxon>
        <taxon>Metazoa</taxon>
        <taxon>Ecdysozoa</taxon>
        <taxon>Arthropoda</taxon>
        <taxon>Hexapoda</taxon>
        <taxon>Insecta</taxon>
        <taxon>Pterygota</taxon>
        <taxon>Neoptera</taxon>
        <taxon>Endopterygota</taxon>
        <taxon>Coleoptera</taxon>
        <taxon>Polyphaga</taxon>
        <taxon>Cucujiformia</taxon>
        <taxon>Coccinelloidea</taxon>
        <taxon>Coccinellidae</taxon>
        <taxon>Epilachninae</taxon>
        <taxon>Epilachnini</taxon>
        <taxon>Henosepilachna</taxon>
    </lineage>
</organism>
<gene>
    <name evidence="1" type="ORF">WA026_014388</name>
</gene>
<dbReference type="EMBL" id="JARQZJ010000067">
    <property type="protein sequence ID" value="KAK9881043.1"/>
    <property type="molecule type" value="Genomic_DNA"/>
</dbReference>
<dbReference type="AlphaFoldDB" id="A0AAW1UKK6"/>
<name>A0AAW1UKK6_9CUCU</name>